<dbReference type="OrthoDB" id="5900848at2"/>
<dbReference type="InterPro" id="IPR021070">
    <property type="entry name" value="Killing_trait_RebB"/>
</dbReference>
<dbReference type="Pfam" id="PF11747">
    <property type="entry name" value="RebB"/>
    <property type="match status" value="1"/>
</dbReference>
<dbReference type="EMBL" id="MDEH01000003">
    <property type="protein sequence ID" value="PPU73291.1"/>
    <property type="molecule type" value="Genomic_DNA"/>
</dbReference>
<protein>
    <submittedName>
        <fullName evidence="1">R body protein RebB-like protein</fullName>
    </submittedName>
</protein>
<name>A0A2S7DHK6_9XANT</name>
<evidence type="ECO:0000313" key="1">
    <source>
        <dbReference type="EMBL" id="PPU73291.1"/>
    </source>
</evidence>
<organism evidence="1 2">
    <name type="scientific">Xanthomonas melonis</name>
    <dbReference type="NCBI Taxonomy" id="56456"/>
    <lineage>
        <taxon>Bacteria</taxon>
        <taxon>Pseudomonadati</taxon>
        <taxon>Pseudomonadota</taxon>
        <taxon>Gammaproteobacteria</taxon>
        <taxon>Lysobacterales</taxon>
        <taxon>Lysobacteraceae</taxon>
        <taxon>Xanthomonas</taxon>
    </lineage>
</organism>
<gene>
    <name evidence="1" type="ORF">XmelCFBP4644_07090</name>
</gene>
<reference evidence="1 2" key="1">
    <citation type="submission" date="2016-08" db="EMBL/GenBank/DDBJ databases">
        <authorList>
            <person name="Seilhamer J.J."/>
        </authorList>
    </citation>
    <scope>NUCLEOTIDE SEQUENCE [LARGE SCALE GENOMIC DNA]</scope>
    <source>
        <strain evidence="1 2">CFBP4644</strain>
    </source>
</reference>
<evidence type="ECO:0000313" key="2">
    <source>
        <dbReference type="Proteomes" id="UP000239865"/>
    </source>
</evidence>
<comment type="caution">
    <text evidence="1">The sequence shown here is derived from an EMBL/GenBank/DDBJ whole genome shotgun (WGS) entry which is preliminary data.</text>
</comment>
<sequence length="106" mass="10900">MAFPTAVNEQVTDAVTRSNVKVVGEAPAIALGSIYQSLAHSTGILFQNAVAVQQQQNTLAQAAANHGVMQIYSVETTAAAGATEKVAQTGVADDLTSLLAVLNAFK</sequence>
<accession>A0A2S7DHK6</accession>
<dbReference type="Proteomes" id="UP000239865">
    <property type="component" value="Unassembled WGS sequence"/>
</dbReference>
<dbReference type="AlphaFoldDB" id="A0A2S7DHK6"/>
<dbReference type="RefSeq" id="WP_104586546.1">
    <property type="nucleotide sequence ID" value="NZ_JAJGQH010000007.1"/>
</dbReference>
<proteinExistence type="predicted"/>